<dbReference type="SFLD" id="SFLDS00003">
    <property type="entry name" value="Haloacid_Dehalogenase"/>
    <property type="match status" value="1"/>
</dbReference>
<keyword evidence="2" id="KW-1185">Reference proteome</keyword>
<dbReference type="Gene3D" id="3.30.1240.10">
    <property type="match status" value="1"/>
</dbReference>
<dbReference type="EMBL" id="JBHTOA010000015">
    <property type="protein sequence ID" value="MFD1398021.1"/>
    <property type="molecule type" value="Genomic_DNA"/>
</dbReference>
<dbReference type="Pfam" id="PF08282">
    <property type="entry name" value="Hydrolase_3"/>
    <property type="match status" value="1"/>
</dbReference>
<dbReference type="SUPFAM" id="SSF56784">
    <property type="entry name" value="HAD-like"/>
    <property type="match status" value="1"/>
</dbReference>
<dbReference type="Proteomes" id="UP001597199">
    <property type="component" value="Unassembled WGS sequence"/>
</dbReference>
<dbReference type="PANTHER" id="PTHR10000:SF8">
    <property type="entry name" value="HAD SUPERFAMILY HYDROLASE-LIKE, TYPE 3"/>
    <property type="match status" value="1"/>
</dbReference>
<dbReference type="SFLD" id="SFLDG01140">
    <property type="entry name" value="C2.B:_Phosphomannomutase_and_P"/>
    <property type="match status" value="1"/>
</dbReference>
<dbReference type="InterPro" id="IPR000150">
    <property type="entry name" value="Cof"/>
</dbReference>
<gene>
    <name evidence="1" type="ORF">ACFQ41_01710</name>
</gene>
<evidence type="ECO:0000313" key="2">
    <source>
        <dbReference type="Proteomes" id="UP001597199"/>
    </source>
</evidence>
<sequence length="275" mass="29470">MIKHLFSDMDGTLLNPAGQVTAATAAALKAANLPLTLVSARAPMEMLATIEALKLTGPQIGFNGGLIFKAAPSGWTTISARTIPLPTARQLLLTLAEQVPALSISFYDQNRWYAPRQDEGIRFEARLTGQTPVIAPLTTLLAQPALQVFKIMLIAFDKQVMHQAQTVVKALALPNIKPQQSGAAYLEITSDEALKSRGIAYLMNQLNLTQAEVAGFGDGHNDLPMLNMMGLPVVMANAAPAVKAVAAYLTKSNAEDGVAYALQHCADLRPRRKEA</sequence>
<proteinExistence type="predicted"/>
<dbReference type="NCBIfam" id="TIGR01484">
    <property type="entry name" value="HAD-SF-IIB"/>
    <property type="match status" value="1"/>
</dbReference>
<evidence type="ECO:0000313" key="1">
    <source>
        <dbReference type="EMBL" id="MFD1398021.1"/>
    </source>
</evidence>
<dbReference type="InterPro" id="IPR023214">
    <property type="entry name" value="HAD_sf"/>
</dbReference>
<dbReference type="NCBIfam" id="TIGR00099">
    <property type="entry name" value="Cof-subfamily"/>
    <property type="match status" value="1"/>
</dbReference>
<dbReference type="Gene3D" id="3.40.50.1000">
    <property type="entry name" value="HAD superfamily/HAD-like"/>
    <property type="match status" value="1"/>
</dbReference>
<keyword evidence="1" id="KW-0378">Hydrolase</keyword>
<dbReference type="InterPro" id="IPR036412">
    <property type="entry name" value="HAD-like_sf"/>
</dbReference>
<accession>A0ABW4BCQ3</accession>
<name>A0ABW4BCQ3_9LACO</name>
<dbReference type="InterPro" id="IPR006379">
    <property type="entry name" value="HAD-SF_hydro_IIB"/>
</dbReference>
<protein>
    <submittedName>
        <fullName evidence="1">Cof-type HAD-IIB family hydrolase</fullName>
    </submittedName>
</protein>
<organism evidence="1 2">
    <name type="scientific">Lacticaseibacillus suilingensis</name>
    <dbReference type="NCBI Taxonomy" id="2799577"/>
    <lineage>
        <taxon>Bacteria</taxon>
        <taxon>Bacillati</taxon>
        <taxon>Bacillota</taxon>
        <taxon>Bacilli</taxon>
        <taxon>Lactobacillales</taxon>
        <taxon>Lactobacillaceae</taxon>
        <taxon>Lacticaseibacillus</taxon>
    </lineage>
</organism>
<comment type="caution">
    <text evidence="1">The sequence shown here is derived from an EMBL/GenBank/DDBJ whole genome shotgun (WGS) entry which is preliminary data.</text>
</comment>
<dbReference type="PANTHER" id="PTHR10000">
    <property type="entry name" value="PHOSPHOSERINE PHOSPHATASE"/>
    <property type="match status" value="1"/>
</dbReference>
<dbReference type="RefSeq" id="WP_204118580.1">
    <property type="nucleotide sequence ID" value="NZ_BOLV01000006.1"/>
</dbReference>
<dbReference type="GO" id="GO:0016787">
    <property type="term" value="F:hydrolase activity"/>
    <property type="evidence" value="ECO:0007669"/>
    <property type="project" value="UniProtKB-KW"/>
</dbReference>
<reference evidence="2" key="1">
    <citation type="journal article" date="2019" name="Int. J. Syst. Evol. Microbiol.">
        <title>The Global Catalogue of Microorganisms (GCM) 10K type strain sequencing project: providing services to taxonomists for standard genome sequencing and annotation.</title>
        <authorList>
            <consortium name="The Broad Institute Genomics Platform"/>
            <consortium name="The Broad Institute Genome Sequencing Center for Infectious Disease"/>
            <person name="Wu L."/>
            <person name="Ma J."/>
        </authorList>
    </citation>
    <scope>NUCLEOTIDE SEQUENCE [LARGE SCALE GENOMIC DNA]</scope>
    <source>
        <strain evidence="2">CCM 9110</strain>
    </source>
</reference>